<gene>
    <name evidence="2" type="ORF">OIH86_04655</name>
</gene>
<feature type="transmembrane region" description="Helical" evidence="1">
    <location>
        <begin position="25"/>
        <end position="47"/>
    </location>
</feature>
<comment type="caution">
    <text evidence="2">The sequence shown here is derived from an EMBL/GenBank/DDBJ whole genome shotgun (WGS) entry which is preliminary data.</text>
</comment>
<keyword evidence="3" id="KW-1185">Reference proteome</keyword>
<evidence type="ECO:0000313" key="2">
    <source>
        <dbReference type="EMBL" id="MCV9884934.1"/>
    </source>
</evidence>
<dbReference type="RefSeq" id="WP_264141809.1">
    <property type="nucleotide sequence ID" value="NZ_JAOYEY010000024.1"/>
</dbReference>
<proteinExistence type="predicted"/>
<evidence type="ECO:0000313" key="3">
    <source>
        <dbReference type="Proteomes" id="UP001526147"/>
    </source>
</evidence>
<evidence type="ECO:0000256" key="1">
    <source>
        <dbReference type="SAM" id="Phobius"/>
    </source>
</evidence>
<sequence length="51" mass="5889">MYGYSPYGPAPYPYYPAAVTAGYGYWYAFIVVLLILLLVIGGGYYYFNHYR</sequence>
<dbReference type="EMBL" id="JAOYEY010000024">
    <property type="protein sequence ID" value="MCV9884934.1"/>
    <property type="molecule type" value="Genomic_DNA"/>
</dbReference>
<name>A0ABT3DD74_9BACI</name>
<protein>
    <recommendedName>
        <fullName evidence="4">Sporulation protein YjcZ</fullName>
    </recommendedName>
</protein>
<dbReference type="Proteomes" id="UP001526147">
    <property type="component" value="Unassembled WGS sequence"/>
</dbReference>
<keyword evidence="1" id="KW-0472">Membrane</keyword>
<keyword evidence="1" id="KW-0812">Transmembrane</keyword>
<organism evidence="2 3">
    <name type="scientific">Metabacillus halosaccharovorans</name>
    <dbReference type="NCBI Taxonomy" id="930124"/>
    <lineage>
        <taxon>Bacteria</taxon>
        <taxon>Bacillati</taxon>
        <taxon>Bacillota</taxon>
        <taxon>Bacilli</taxon>
        <taxon>Bacillales</taxon>
        <taxon>Bacillaceae</taxon>
        <taxon>Metabacillus</taxon>
    </lineage>
</organism>
<evidence type="ECO:0008006" key="4">
    <source>
        <dbReference type="Google" id="ProtNLM"/>
    </source>
</evidence>
<accession>A0ABT3DD74</accession>
<reference evidence="2 3" key="1">
    <citation type="submission" date="2022-10" db="EMBL/GenBank/DDBJ databases">
        <title>Draft genome assembly of moderately radiation resistant bacterium Metabacillus halosaccharovorans.</title>
        <authorList>
            <person name="Pal S."/>
            <person name="Gopinathan A."/>
        </authorList>
    </citation>
    <scope>NUCLEOTIDE SEQUENCE [LARGE SCALE GENOMIC DNA]</scope>
    <source>
        <strain evidence="2 3">VITHBRA001</strain>
    </source>
</reference>
<keyword evidence="1" id="KW-1133">Transmembrane helix</keyword>